<evidence type="ECO:0000256" key="1">
    <source>
        <dbReference type="SAM" id="MobiDB-lite"/>
    </source>
</evidence>
<keyword evidence="3" id="KW-1185">Reference proteome</keyword>
<protein>
    <submittedName>
        <fullName evidence="2">Uncharacterized protein</fullName>
    </submittedName>
</protein>
<proteinExistence type="predicted"/>
<feature type="compositionally biased region" description="Basic and acidic residues" evidence="1">
    <location>
        <begin position="85"/>
        <end position="96"/>
    </location>
</feature>
<feature type="region of interest" description="Disordered" evidence="1">
    <location>
        <begin position="79"/>
        <end position="109"/>
    </location>
</feature>
<evidence type="ECO:0000313" key="2">
    <source>
        <dbReference type="EMBL" id="RPD53447.1"/>
    </source>
</evidence>
<accession>A0A5C2RSJ5</accession>
<reference evidence="2" key="1">
    <citation type="journal article" date="2018" name="Genome Biol. Evol.">
        <title>Genomics and development of Lentinus tigrinus, a white-rot wood-decaying mushroom with dimorphic fruiting bodies.</title>
        <authorList>
            <person name="Wu B."/>
            <person name="Xu Z."/>
            <person name="Knudson A."/>
            <person name="Carlson A."/>
            <person name="Chen N."/>
            <person name="Kovaka S."/>
            <person name="LaButti K."/>
            <person name="Lipzen A."/>
            <person name="Pennachio C."/>
            <person name="Riley R."/>
            <person name="Schakwitz W."/>
            <person name="Umezawa K."/>
            <person name="Ohm R.A."/>
            <person name="Grigoriev I.V."/>
            <person name="Nagy L.G."/>
            <person name="Gibbons J."/>
            <person name="Hibbett D."/>
        </authorList>
    </citation>
    <scope>NUCLEOTIDE SEQUENCE [LARGE SCALE GENOMIC DNA]</scope>
    <source>
        <strain evidence="2">ALCF2SS1-6</strain>
    </source>
</reference>
<sequence>MLVNHGNLYLHVCKKGILAHIAGISFLRRRACAAFNHTDITPASSWHGATTLTKRTVCRSRRSVPLDRDVPTKVQWAPNRCPHQKATEQRRTMERTHGRHSGTPSGILMKTATRTPVPWDVTRLDESALALRRAIDSPSVPVESPCVKTYAAWEENDTVPARCITKQVYFQGISRRVNAERARSIETTEDLTRVYLDHGSMYLVRRPSYGTGDFR</sequence>
<organism evidence="2 3">
    <name type="scientific">Lentinus tigrinus ALCF2SS1-6</name>
    <dbReference type="NCBI Taxonomy" id="1328759"/>
    <lineage>
        <taxon>Eukaryota</taxon>
        <taxon>Fungi</taxon>
        <taxon>Dikarya</taxon>
        <taxon>Basidiomycota</taxon>
        <taxon>Agaricomycotina</taxon>
        <taxon>Agaricomycetes</taxon>
        <taxon>Polyporales</taxon>
        <taxon>Polyporaceae</taxon>
        <taxon>Lentinus</taxon>
    </lineage>
</organism>
<dbReference type="EMBL" id="ML122322">
    <property type="protein sequence ID" value="RPD53447.1"/>
    <property type="molecule type" value="Genomic_DNA"/>
</dbReference>
<gene>
    <name evidence="2" type="ORF">L227DRAFT_399830</name>
</gene>
<dbReference type="AlphaFoldDB" id="A0A5C2RSJ5"/>
<name>A0A5C2RSJ5_9APHY</name>
<evidence type="ECO:0000313" key="3">
    <source>
        <dbReference type="Proteomes" id="UP000313359"/>
    </source>
</evidence>
<dbReference type="Proteomes" id="UP000313359">
    <property type="component" value="Unassembled WGS sequence"/>
</dbReference>